<proteinExistence type="predicted"/>
<name>I4YY35_9HYPH</name>
<dbReference type="HOGENOM" id="CLU_185222_0_0_5"/>
<dbReference type="Proteomes" id="UP000003947">
    <property type="component" value="Unassembled WGS sequence"/>
</dbReference>
<organism evidence="1 2">
    <name type="scientific">Microvirga lotononidis</name>
    <dbReference type="NCBI Taxonomy" id="864069"/>
    <lineage>
        <taxon>Bacteria</taxon>
        <taxon>Pseudomonadati</taxon>
        <taxon>Pseudomonadota</taxon>
        <taxon>Alphaproteobacteria</taxon>
        <taxon>Hyphomicrobiales</taxon>
        <taxon>Methylobacteriaceae</taxon>
        <taxon>Microvirga</taxon>
    </lineage>
</organism>
<reference evidence="1 2" key="1">
    <citation type="submission" date="2012-02" db="EMBL/GenBank/DDBJ databases">
        <title>Improved High-Quality Draft sequence of Microvirga sp. WSM3557.</title>
        <authorList>
            <consortium name="US DOE Joint Genome Institute"/>
            <person name="Lucas S."/>
            <person name="Han J."/>
            <person name="Lapidus A."/>
            <person name="Cheng J.-F."/>
            <person name="Goodwin L."/>
            <person name="Pitluck S."/>
            <person name="Peters L."/>
            <person name="Zhang X."/>
            <person name="Detter J.C."/>
            <person name="Han C."/>
            <person name="Tapia R."/>
            <person name="Land M."/>
            <person name="Hauser L."/>
            <person name="Kyrpides N."/>
            <person name="Ivanova N."/>
            <person name="Pagani I."/>
            <person name="Brau L."/>
            <person name="Yates R."/>
            <person name="O'Hara G."/>
            <person name="Rui T."/>
            <person name="Howieson J."/>
            <person name="Reeve W."/>
            <person name="Woyke T."/>
        </authorList>
    </citation>
    <scope>NUCLEOTIDE SEQUENCE [LARGE SCALE GENOMIC DNA]</scope>
    <source>
        <strain evidence="1 2">WSM3557</strain>
    </source>
</reference>
<accession>I4YY35</accession>
<protein>
    <submittedName>
        <fullName evidence="1">Uncharacterized protein</fullName>
    </submittedName>
</protein>
<sequence length="91" mass="10635">MDTNAEHFQKVSSREKFYSPDILPQLQTVLADLADMDFAYERSLASIRNSEADEDRKNEMIVSLGRLHRERRAPVLQELMILHSRIDRTFA</sequence>
<gene>
    <name evidence="1" type="ORF">MicloDRAFT_00025250</name>
</gene>
<evidence type="ECO:0000313" key="2">
    <source>
        <dbReference type="Proteomes" id="UP000003947"/>
    </source>
</evidence>
<evidence type="ECO:0000313" key="1">
    <source>
        <dbReference type="EMBL" id="EIM28877.1"/>
    </source>
</evidence>
<dbReference type="PATRIC" id="fig|864069.3.peg.2727"/>
<dbReference type="EMBL" id="JH660642">
    <property type="protein sequence ID" value="EIM28877.1"/>
    <property type="molecule type" value="Genomic_DNA"/>
</dbReference>
<keyword evidence="2" id="KW-1185">Reference proteome</keyword>
<dbReference type="AlphaFoldDB" id="I4YY35"/>
<dbReference type="OrthoDB" id="8020428at2"/>